<dbReference type="EMBL" id="JACTNZ010000005">
    <property type="protein sequence ID" value="KAG5550703.1"/>
    <property type="molecule type" value="Genomic_DNA"/>
</dbReference>
<evidence type="ECO:0000256" key="1">
    <source>
        <dbReference type="SAM" id="MobiDB-lite"/>
    </source>
</evidence>
<feature type="compositionally biased region" description="Basic residues" evidence="1">
    <location>
        <begin position="1"/>
        <end position="26"/>
    </location>
</feature>
<evidence type="ECO:0000313" key="3">
    <source>
        <dbReference type="Proteomes" id="UP000823749"/>
    </source>
</evidence>
<dbReference type="AlphaFoldDB" id="A0AAV6KDW8"/>
<keyword evidence="3" id="KW-1185">Reference proteome</keyword>
<evidence type="ECO:0000313" key="2">
    <source>
        <dbReference type="EMBL" id="KAG5550703.1"/>
    </source>
</evidence>
<sequence>MENLGCKKRKSSGKHIMRRRSKKRKAEQRSLFNVDEARREGKNTSNYDGNIGEIISTMGSSQCHQYCYSVLDSLPLPQPTWSTTAPSIITISTPLPPPPPPLAAHEFS</sequence>
<protein>
    <submittedName>
        <fullName evidence="2">Uncharacterized protein</fullName>
    </submittedName>
</protein>
<accession>A0AAV6KDW8</accession>
<comment type="caution">
    <text evidence="2">The sequence shown here is derived from an EMBL/GenBank/DDBJ whole genome shotgun (WGS) entry which is preliminary data.</text>
</comment>
<dbReference type="Proteomes" id="UP000823749">
    <property type="component" value="Chromosome 5"/>
</dbReference>
<proteinExistence type="predicted"/>
<reference evidence="2" key="1">
    <citation type="submission" date="2020-08" db="EMBL/GenBank/DDBJ databases">
        <title>Plant Genome Project.</title>
        <authorList>
            <person name="Zhang R.-G."/>
        </authorList>
    </citation>
    <scope>NUCLEOTIDE SEQUENCE</scope>
    <source>
        <strain evidence="2">WSP0</strain>
        <tissue evidence="2">Leaf</tissue>
    </source>
</reference>
<gene>
    <name evidence="2" type="ORF">RHGRI_015608</name>
</gene>
<name>A0AAV6KDW8_9ERIC</name>
<feature type="region of interest" description="Disordered" evidence="1">
    <location>
        <begin position="1"/>
        <end position="49"/>
    </location>
</feature>
<organism evidence="2 3">
    <name type="scientific">Rhododendron griersonianum</name>
    <dbReference type="NCBI Taxonomy" id="479676"/>
    <lineage>
        <taxon>Eukaryota</taxon>
        <taxon>Viridiplantae</taxon>
        <taxon>Streptophyta</taxon>
        <taxon>Embryophyta</taxon>
        <taxon>Tracheophyta</taxon>
        <taxon>Spermatophyta</taxon>
        <taxon>Magnoliopsida</taxon>
        <taxon>eudicotyledons</taxon>
        <taxon>Gunneridae</taxon>
        <taxon>Pentapetalae</taxon>
        <taxon>asterids</taxon>
        <taxon>Ericales</taxon>
        <taxon>Ericaceae</taxon>
        <taxon>Ericoideae</taxon>
        <taxon>Rhodoreae</taxon>
        <taxon>Rhododendron</taxon>
    </lineage>
</organism>